<dbReference type="InterPro" id="IPR005182">
    <property type="entry name" value="YdbS-like_PH"/>
</dbReference>
<organism evidence="2 3">
    <name type="scientific">Rossellomorea marisflavi</name>
    <dbReference type="NCBI Taxonomy" id="189381"/>
    <lineage>
        <taxon>Bacteria</taxon>
        <taxon>Bacillati</taxon>
        <taxon>Bacillota</taxon>
        <taxon>Bacilli</taxon>
        <taxon>Bacillales</taxon>
        <taxon>Bacillaceae</taxon>
        <taxon>Rossellomorea</taxon>
    </lineage>
</organism>
<accession>A0A0J5TNG2</accession>
<evidence type="ECO:0000313" key="2">
    <source>
        <dbReference type="EMBL" id="KZE48941.1"/>
    </source>
</evidence>
<name>A0A0J5TNG2_9BACI</name>
<dbReference type="PANTHER" id="PTHR34473:SF2">
    <property type="entry name" value="UPF0699 TRANSMEMBRANE PROTEIN YDBT"/>
    <property type="match status" value="1"/>
</dbReference>
<proteinExistence type="predicted"/>
<feature type="domain" description="YdbS-like PH" evidence="1">
    <location>
        <begin position="79"/>
        <end position="152"/>
    </location>
</feature>
<evidence type="ECO:0000313" key="3">
    <source>
        <dbReference type="Proteomes" id="UP000076510"/>
    </source>
</evidence>
<evidence type="ECO:0000259" key="1">
    <source>
        <dbReference type="Pfam" id="PF03703"/>
    </source>
</evidence>
<dbReference type="OrthoDB" id="2437193at2"/>
<dbReference type="EMBL" id="LQQY01000015">
    <property type="protein sequence ID" value="KZE48941.1"/>
    <property type="molecule type" value="Genomic_DNA"/>
</dbReference>
<protein>
    <recommendedName>
        <fullName evidence="1">YdbS-like PH domain-containing protein</fullName>
    </recommendedName>
</protein>
<dbReference type="Proteomes" id="UP000076510">
    <property type="component" value="Unassembled WGS sequence"/>
</dbReference>
<sequence length="168" mass="19554">MYIHIEEPTEKISKDAVQMWRLTNTIGHAIALIIIAVLLYCTDYFHWYGWVSPVLYSLGGLLILSALYSILLEPVFVQRHWRYRIDEEFIQLKNGKWNTKHVVIPMEKVEYVRTEQGPFLRKYGLYDLEVGTTTSNHTIPAIPQAEAERLKAVIATYAKVRDEEEEAI</sequence>
<dbReference type="PATRIC" id="fig|189381.10.peg.39"/>
<dbReference type="AlphaFoldDB" id="A0A0J5TNG2"/>
<dbReference type="Pfam" id="PF03703">
    <property type="entry name" value="bPH_2"/>
    <property type="match status" value="1"/>
</dbReference>
<reference evidence="3" key="1">
    <citation type="submission" date="2016-01" db="EMBL/GenBank/DDBJ databases">
        <title>Whole genome sequencing of Bhargavaea cecembensis T14.</title>
        <authorList>
            <person name="Hong K.W."/>
        </authorList>
    </citation>
    <scope>NUCLEOTIDE SEQUENCE [LARGE SCALE GENOMIC DNA]</scope>
    <source>
        <strain evidence="3">M19</strain>
    </source>
</reference>
<gene>
    <name evidence="2" type="ORF">AV649_18730</name>
</gene>
<comment type="caution">
    <text evidence="2">The sequence shown here is derived from an EMBL/GenBank/DDBJ whole genome shotgun (WGS) entry which is preliminary data.</text>
</comment>
<dbReference type="RefSeq" id="WP_048012103.1">
    <property type="nucleotide sequence ID" value="NZ_CP047095.1"/>
</dbReference>
<dbReference type="PANTHER" id="PTHR34473">
    <property type="entry name" value="UPF0699 TRANSMEMBRANE PROTEIN YDBS"/>
    <property type="match status" value="1"/>
</dbReference>